<comment type="subcellular location">
    <subcellularLocation>
        <location evidence="1 15">Endoplasmic reticulum membrane</location>
        <topology evidence="1 15">Multi-pass membrane protein</topology>
    </subcellularLocation>
</comment>
<dbReference type="PANTHER" id="PTHR10050:SF50">
    <property type="entry name" value="DOLICHYL-PHOSPHATE-MANNOSE--PROTEIN MANNOSYLTRANSFERASE 1-RELATED"/>
    <property type="match status" value="1"/>
</dbReference>
<keyword evidence="19" id="KW-1185">Reference proteome</keyword>
<accession>A0A9W8I9T5</accession>
<dbReference type="Pfam" id="PF02815">
    <property type="entry name" value="MIR"/>
    <property type="match status" value="1"/>
</dbReference>
<comment type="caution">
    <text evidence="18">The sequence shown here is derived from an EMBL/GenBank/DDBJ whole genome shotgun (WGS) entry which is preliminary data.</text>
</comment>
<evidence type="ECO:0000256" key="9">
    <source>
        <dbReference type="ARBA" id="ARBA00022824"/>
    </source>
</evidence>
<dbReference type="PROSITE" id="PS50919">
    <property type="entry name" value="MIR"/>
    <property type="match status" value="2"/>
</dbReference>
<keyword evidence="5 15" id="KW-0328">Glycosyltransferase</keyword>
<dbReference type="EMBL" id="JANBUW010000564">
    <property type="protein sequence ID" value="KAJ2846340.1"/>
    <property type="molecule type" value="Genomic_DNA"/>
</dbReference>
<feature type="transmembrane region" description="Helical" evidence="15">
    <location>
        <begin position="672"/>
        <end position="693"/>
    </location>
</feature>
<feature type="transmembrane region" description="Helical" evidence="15">
    <location>
        <begin position="205"/>
        <end position="226"/>
    </location>
</feature>
<evidence type="ECO:0000256" key="16">
    <source>
        <dbReference type="SAM" id="MobiDB-lite"/>
    </source>
</evidence>
<feature type="transmembrane region" description="Helical" evidence="15">
    <location>
        <begin position="238"/>
        <end position="271"/>
    </location>
</feature>
<proteinExistence type="inferred from homology"/>
<evidence type="ECO:0000256" key="15">
    <source>
        <dbReference type="RuleBase" id="RU367007"/>
    </source>
</evidence>
<evidence type="ECO:0000313" key="18">
    <source>
        <dbReference type="EMBL" id="KAJ2846340.1"/>
    </source>
</evidence>
<evidence type="ECO:0000259" key="17">
    <source>
        <dbReference type="PROSITE" id="PS50919"/>
    </source>
</evidence>
<evidence type="ECO:0000256" key="13">
    <source>
        <dbReference type="ARBA" id="ARBA00045085"/>
    </source>
</evidence>
<dbReference type="EC" id="2.4.1.109" evidence="4 15"/>
<evidence type="ECO:0000313" key="19">
    <source>
        <dbReference type="Proteomes" id="UP001139887"/>
    </source>
</evidence>
<evidence type="ECO:0000256" key="12">
    <source>
        <dbReference type="ARBA" id="ARBA00023180"/>
    </source>
</evidence>
<gene>
    <name evidence="18" type="ORF">IWW36_004399</name>
</gene>
<sequence>MTVEMSQAAEQGHRPKGHSMSSRGKKSVPQVSKGDHPATGDSKAGAVEIERFVPEPAYFARWQVSSSDWMLLLFVSVVALVVRCYRLGVPANVVFDEVHFGKFAGRYLNQTYFFDLHPPLAKMMFALAGKLAGYDGIFDFKSIGLDYHAAGVPYVGMRLMPAVLGALTVPLTYATSRACGYKPDTSLMASLLVCVENGLVTQSRLMLLDSPLVFFTVATVFCWTMFWTLQDRAFSAKWWLWLAMTGAMMGCAMSCKWVALFLIPLIGLSTVHDLWDKIADRTLSFSGWALHFGARALALIALPLAVYIGWFWVHFSVLHKHGPDAIALTPEFQAALDGGPQVTTSRDVFYGSEIRMRTTNARSGYLHSHLHPWKHKEGSGQQQVTIYSFADANNLWTIEPAYNTTIDQSQGPVPVRSGDVLRLRHKATGRFLHSHNKRPALSTDKHKFEISGYGFANFSGDSNDDFRLEILDAPEATSLQAISSRFRLIHTNLNCAVYNSRKKLPKWAFGQIEVNCMHNCMPRMSTWHIEHARHPNITSESVPTVSYKPLGLLGKIWEYNRLMAESNENLKGDHPFAARPQAWPWLRRGTAYWGGYGRVIYQLGNPLVWWGALGSLAVFGLLWFVLAILDKRRVFLQLGGQRRQYFSSAGFFTLAWLCHYLPFFLMPRELFLHHYFPALWMAIMVLAFSLDLFTCRLSPPLRMAIYVAVAACVLHAFHTFSYITFARVWTKDACLKAKWLSTWDIDCEHAIGGLKATVQSASANSTAAGSLLASSS</sequence>
<dbReference type="InterPro" id="IPR027005">
    <property type="entry name" value="PMT-like"/>
</dbReference>
<keyword evidence="12" id="KW-0325">Glycoprotein</keyword>
<dbReference type="Proteomes" id="UP001139887">
    <property type="component" value="Unassembled WGS sequence"/>
</dbReference>
<dbReference type="AlphaFoldDB" id="A0A9W8I9T5"/>
<keyword evidence="6 15" id="KW-0808">Transferase</keyword>
<dbReference type="InterPro" id="IPR036300">
    <property type="entry name" value="MIR_dom_sf"/>
</dbReference>
<feature type="domain" description="MIR" evidence="17">
    <location>
        <begin position="345"/>
        <end position="401"/>
    </location>
</feature>
<keyword evidence="9 15" id="KW-0256">Endoplasmic reticulum</keyword>
<evidence type="ECO:0000256" key="10">
    <source>
        <dbReference type="ARBA" id="ARBA00022989"/>
    </source>
</evidence>
<comment type="function">
    <text evidence="15">Transfers mannose from Dol-P-mannose to Ser or Thr residues on proteins.</text>
</comment>
<evidence type="ECO:0000256" key="2">
    <source>
        <dbReference type="ARBA" id="ARBA00004922"/>
    </source>
</evidence>
<evidence type="ECO:0000256" key="5">
    <source>
        <dbReference type="ARBA" id="ARBA00022676"/>
    </source>
</evidence>
<dbReference type="InterPro" id="IPR003342">
    <property type="entry name" value="ArnT-like_N"/>
</dbReference>
<dbReference type="Pfam" id="PF02366">
    <property type="entry name" value="PMT"/>
    <property type="match status" value="1"/>
</dbReference>
<feature type="domain" description="MIR" evidence="17">
    <location>
        <begin position="412"/>
        <end position="471"/>
    </location>
</feature>
<feature type="transmembrane region" description="Helical" evidence="15">
    <location>
        <begin position="292"/>
        <end position="313"/>
    </location>
</feature>
<dbReference type="InterPro" id="IPR032421">
    <property type="entry name" value="PMT_4TMC"/>
</dbReference>
<comment type="pathway">
    <text evidence="2 15">Protein modification; protein glycosylation.</text>
</comment>
<comment type="catalytic activity">
    <reaction evidence="13 15">
        <text>a di-trans,poly-cis-dolichyl beta-D-mannosyl phosphate + L-threonyl-[protein] = 3-O-(alpha-D-mannosyl)-L-threonyl-[protein] + a di-trans,poly-cis-dolichyl phosphate + H(+)</text>
        <dbReference type="Rhea" id="RHEA:53396"/>
        <dbReference type="Rhea" id="RHEA-COMP:11060"/>
        <dbReference type="Rhea" id="RHEA-COMP:13547"/>
        <dbReference type="Rhea" id="RHEA-COMP:19498"/>
        <dbReference type="Rhea" id="RHEA-COMP:19501"/>
        <dbReference type="ChEBI" id="CHEBI:15378"/>
        <dbReference type="ChEBI" id="CHEBI:30013"/>
        <dbReference type="ChEBI" id="CHEBI:57683"/>
        <dbReference type="ChEBI" id="CHEBI:58211"/>
        <dbReference type="ChEBI" id="CHEBI:137323"/>
        <dbReference type="EC" id="2.4.1.109"/>
    </reaction>
</comment>
<protein>
    <recommendedName>
        <fullName evidence="4 15">Dolichyl-phosphate-mannose--protein mannosyltransferase</fullName>
        <ecNumber evidence="4 15">2.4.1.109</ecNumber>
    </recommendedName>
</protein>
<dbReference type="GO" id="GO:0004169">
    <property type="term" value="F:dolichyl-phosphate-mannose-protein mannosyltransferase activity"/>
    <property type="evidence" value="ECO:0007669"/>
    <property type="project" value="UniProtKB-UniRule"/>
</dbReference>
<evidence type="ECO:0000256" key="8">
    <source>
        <dbReference type="ARBA" id="ARBA00022737"/>
    </source>
</evidence>
<organism evidence="18 19">
    <name type="scientific">Coemansia brasiliensis</name>
    <dbReference type="NCBI Taxonomy" id="2650707"/>
    <lineage>
        <taxon>Eukaryota</taxon>
        <taxon>Fungi</taxon>
        <taxon>Fungi incertae sedis</taxon>
        <taxon>Zoopagomycota</taxon>
        <taxon>Kickxellomycotina</taxon>
        <taxon>Kickxellomycetes</taxon>
        <taxon>Kickxellales</taxon>
        <taxon>Kickxellaceae</taxon>
        <taxon>Coemansia</taxon>
    </lineage>
</organism>
<feature type="transmembrane region" description="Helical" evidence="15">
    <location>
        <begin position="705"/>
        <end position="725"/>
    </location>
</feature>
<reference evidence="18" key="1">
    <citation type="submission" date="2022-07" db="EMBL/GenBank/DDBJ databases">
        <title>Phylogenomic reconstructions and comparative analyses of Kickxellomycotina fungi.</title>
        <authorList>
            <person name="Reynolds N.K."/>
            <person name="Stajich J.E."/>
            <person name="Barry K."/>
            <person name="Grigoriev I.V."/>
            <person name="Crous P."/>
            <person name="Smith M.E."/>
        </authorList>
    </citation>
    <scope>NUCLEOTIDE SEQUENCE</scope>
    <source>
        <strain evidence="18">NRRL 1566</strain>
    </source>
</reference>
<dbReference type="SUPFAM" id="SSF82109">
    <property type="entry name" value="MIR domain"/>
    <property type="match status" value="1"/>
</dbReference>
<feature type="region of interest" description="Disordered" evidence="16">
    <location>
        <begin position="1"/>
        <end position="43"/>
    </location>
</feature>
<keyword evidence="10 15" id="KW-1133">Transmembrane helix</keyword>
<evidence type="ECO:0000256" key="3">
    <source>
        <dbReference type="ARBA" id="ARBA00007222"/>
    </source>
</evidence>
<keyword evidence="8" id="KW-0677">Repeat</keyword>
<dbReference type="Gene3D" id="2.80.10.50">
    <property type="match status" value="1"/>
</dbReference>
<keyword evidence="11 15" id="KW-0472">Membrane</keyword>
<name>A0A9W8I9T5_9FUNG</name>
<comment type="catalytic activity">
    <reaction evidence="14 15">
        <text>a di-trans,poly-cis-dolichyl beta-D-mannosyl phosphate + L-seryl-[protein] = 3-O-(alpha-D-mannosyl)-L-seryl-[protein] + a di-trans,poly-cis-dolichyl phosphate + H(+)</text>
        <dbReference type="Rhea" id="RHEA:17377"/>
        <dbReference type="Rhea" id="RHEA-COMP:9863"/>
        <dbReference type="Rhea" id="RHEA-COMP:13546"/>
        <dbReference type="Rhea" id="RHEA-COMP:19498"/>
        <dbReference type="Rhea" id="RHEA-COMP:19501"/>
        <dbReference type="ChEBI" id="CHEBI:15378"/>
        <dbReference type="ChEBI" id="CHEBI:29999"/>
        <dbReference type="ChEBI" id="CHEBI:57683"/>
        <dbReference type="ChEBI" id="CHEBI:58211"/>
        <dbReference type="ChEBI" id="CHEBI:137321"/>
        <dbReference type="EC" id="2.4.1.109"/>
    </reaction>
</comment>
<dbReference type="Pfam" id="PF16192">
    <property type="entry name" value="PMT_4TMC"/>
    <property type="match status" value="1"/>
</dbReference>
<dbReference type="InterPro" id="IPR016093">
    <property type="entry name" value="MIR_motif"/>
</dbReference>
<evidence type="ECO:0000256" key="4">
    <source>
        <dbReference type="ARBA" id="ARBA00012839"/>
    </source>
</evidence>
<evidence type="ECO:0000256" key="1">
    <source>
        <dbReference type="ARBA" id="ARBA00004477"/>
    </source>
</evidence>
<dbReference type="OrthoDB" id="292747at2759"/>
<comment type="similarity">
    <text evidence="3 15">Belongs to the glycosyltransferase 39 family.</text>
</comment>
<evidence type="ECO:0000256" key="7">
    <source>
        <dbReference type="ARBA" id="ARBA00022692"/>
    </source>
</evidence>
<dbReference type="GO" id="GO:0005789">
    <property type="term" value="C:endoplasmic reticulum membrane"/>
    <property type="evidence" value="ECO:0007669"/>
    <property type="project" value="UniProtKB-SubCell"/>
</dbReference>
<dbReference type="PANTHER" id="PTHR10050">
    <property type="entry name" value="DOLICHYL-PHOSPHATE-MANNOSE--PROTEIN MANNOSYLTRANSFERASE"/>
    <property type="match status" value="1"/>
</dbReference>
<feature type="transmembrane region" description="Helical" evidence="15">
    <location>
        <begin position="649"/>
        <end position="666"/>
    </location>
</feature>
<evidence type="ECO:0000256" key="14">
    <source>
        <dbReference type="ARBA" id="ARBA00045102"/>
    </source>
</evidence>
<dbReference type="SMART" id="SM00472">
    <property type="entry name" value="MIR"/>
    <property type="match status" value="3"/>
</dbReference>
<evidence type="ECO:0000256" key="11">
    <source>
        <dbReference type="ARBA" id="ARBA00023136"/>
    </source>
</evidence>
<evidence type="ECO:0000256" key="6">
    <source>
        <dbReference type="ARBA" id="ARBA00022679"/>
    </source>
</evidence>
<keyword evidence="7 15" id="KW-0812">Transmembrane</keyword>
<feature type="transmembrane region" description="Helical" evidence="15">
    <location>
        <begin position="607"/>
        <end position="629"/>
    </location>
</feature>